<reference evidence="2" key="1">
    <citation type="submission" date="2020-04" db="EMBL/GenBank/DDBJ databases">
        <title>Draft genome resource of the tomato pathogen Pseudocercospora fuligena.</title>
        <authorList>
            <person name="Zaccaron A."/>
        </authorList>
    </citation>
    <scope>NUCLEOTIDE SEQUENCE</scope>
    <source>
        <strain evidence="2">PF001</strain>
    </source>
</reference>
<keyword evidence="3" id="KW-1185">Reference proteome</keyword>
<protein>
    <recommendedName>
        <fullName evidence="1">F-box domain-containing protein</fullName>
    </recommendedName>
</protein>
<dbReference type="SUPFAM" id="SSF81383">
    <property type="entry name" value="F-box domain"/>
    <property type="match status" value="1"/>
</dbReference>
<evidence type="ECO:0000259" key="1">
    <source>
        <dbReference type="Pfam" id="PF00646"/>
    </source>
</evidence>
<accession>A0A8H6RF77</accession>
<organism evidence="2 3">
    <name type="scientific">Pseudocercospora fuligena</name>
    <dbReference type="NCBI Taxonomy" id="685502"/>
    <lineage>
        <taxon>Eukaryota</taxon>
        <taxon>Fungi</taxon>
        <taxon>Dikarya</taxon>
        <taxon>Ascomycota</taxon>
        <taxon>Pezizomycotina</taxon>
        <taxon>Dothideomycetes</taxon>
        <taxon>Dothideomycetidae</taxon>
        <taxon>Mycosphaerellales</taxon>
        <taxon>Mycosphaerellaceae</taxon>
        <taxon>Pseudocercospora</taxon>
    </lineage>
</organism>
<dbReference type="InterPro" id="IPR036047">
    <property type="entry name" value="F-box-like_dom_sf"/>
</dbReference>
<dbReference type="InterPro" id="IPR001810">
    <property type="entry name" value="F-box_dom"/>
</dbReference>
<evidence type="ECO:0000313" key="3">
    <source>
        <dbReference type="Proteomes" id="UP000660729"/>
    </source>
</evidence>
<proteinExistence type="predicted"/>
<sequence>MREGGSHLVTALYGAAVGVAATVAYQNPQYLDQARYYLSIKPLRWICHGALQIPRLLCPPPLTAAQKVFGIVELAESIFLELEMREHFRAQQVCRQWKAVIESSKPCRKALFLEPGTANDVNVNLYWRPDMRPWVPALRKAGLTEMADMIKHGDRIMSNPLLVKKVPIHPRHLFAPTPLDRTGYNVESGIWHGIATFRPKVFLAAFSGRASCGRMFITQPPLPFMTNTIELFRRPRSSQRPHRNYVQSYRYQMYDQHGFRLVEPGFLGYGLTAGEMAVQLPEMLWSGEVIAERPDWKFCWVGPQTSEGNWK</sequence>
<comment type="caution">
    <text evidence="2">The sequence shown here is derived from an EMBL/GenBank/DDBJ whole genome shotgun (WGS) entry which is preliminary data.</text>
</comment>
<gene>
    <name evidence="2" type="ORF">HII31_08951</name>
</gene>
<evidence type="ECO:0000313" key="2">
    <source>
        <dbReference type="EMBL" id="KAF7189844.1"/>
    </source>
</evidence>
<name>A0A8H6RF77_9PEZI</name>
<dbReference type="Gene3D" id="1.20.1280.50">
    <property type="match status" value="1"/>
</dbReference>
<dbReference type="AlphaFoldDB" id="A0A8H6RF77"/>
<feature type="domain" description="F-box" evidence="1">
    <location>
        <begin position="73"/>
        <end position="108"/>
    </location>
</feature>
<dbReference type="OrthoDB" id="3646734at2759"/>
<dbReference type="EMBL" id="JABCIY010000178">
    <property type="protein sequence ID" value="KAF7189844.1"/>
    <property type="molecule type" value="Genomic_DNA"/>
</dbReference>
<dbReference type="Pfam" id="PF00646">
    <property type="entry name" value="F-box"/>
    <property type="match status" value="1"/>
</dbReference>
<dbReference type="Proteomes" id="UP000660729">
    <property type="component" value="Unassembled WGS sequence"/>
</dbReference>